<sequence>MERCSGDDVYMTSQLKRPIVSSLAAEPSRQANDEGKQYQQANNKRYTFLSQGSKRKSFRTEGTSMMSFLKS</sequence>
<keyword evidence="3" id="KW-1185">Reference proteome</keyword>
<evidence type="ECO:0000313" key="2">
    <source>
        <dbReference type="EMBL" id="MCE0481849.1"/>
    </source>
</evidence>
<feature type="region of interest" description="Disordered" evidence="1">
    <location>
        <begin position="22"/>
        <end position="71"/>
    </location>
</feature>
<dbReference type="EMBL" id="JACEIK010005588">
    <property type="protein sequence ID" value="MCE0481849.1"/>
    <property type="molecule type" value="Genomic_DNA"/>
</dbReference>
<dbReference type="Proteomes" id="UP000823775">
    <property type="component" value="Unassembled WGS sequence"/>
</dbReference>
<name>A0ABS8VNK4_DATST</name>
<feature type="compositionally biased region" description="Polar residues" evidence="1">
    <location>
        <begin position="37"/>
        <end position="52"/>
    </location>
</feature>
<accession>A0ABS8VNK4</accession>
<organism evidence="2 3">
    <name type="scientific">Datura stramonium</name>
    <name type="common">Jimsonweed</name>
    <name type="synonym">Common thornapple</name>
    <dbReference type="NCBI Taxonomy" id="4076"/>
    <lineage>
        <taxon>Eukaryota</taxon>
        <taxon>Viridiplantae</taxon>
        <taxon>Streptophyta</taxon>
        <taxon>Embryophyta</taxon>
        <taxon>Tracheophyta</taxon>
        <taxon>Spermatophyta</taxon>
        <taxon>Magnoliopsida</taxon>
        <taxon>eudicotyledons</taxon>
        <taxon>Gunneridae</taxon>
        <taxon>Pentapetalae</taxon>
        <taxon>asterids</taxon>
        <taxon>lamiids</taxon>
        <taxon>Solanales</taxon>
        <taxon>Solanaceae</taxon>
        <taxon>Solanoideae</taxon>
        <taxon>Datureae</taxon>
        <taxon>Datura</taxon>
    </lineage>
</organism>
<protein>
    <submittedName>
        <fullName evidence="2">Uncharacterized protein</fullName>
    </submittedName>
</protein>
<evidence type="ECO:0000313" key="3">
    <source>
        <dbReference type="Proteomes" id="UP000823775"/>
    </source>
</evidence>
<evidence type="ECO:0000256" key="1">
    <source>
        <dbReference type="SAM" id="MobiDB-lite"/>
    </source>
</evidence>
<proteinExistence type="predicted"/>
<reference evidence="2 3" key="1">
    <citation type="journal article" date="2021" name="BMC Genomics">
        <title>Datura genome reveals duplications of psychoactive alkaloid biosynthetic genes and high mutation rate following tissue culture.</title>
        <authorList>
            <person name="Rajewski A."/>
            <person name="Carter-House D."/>
            <person name="Stajich J."/>
            <person name="Litt A."/>
        </authorList>
    </citation>
    <scope>NUCLEOTIDE SEQUENCE [LARGE SCALE GENOMIC DNA]</scope>
    <source>
        <strain evidence="2">AR-01</strain>
    </source>
</reference>
<feature type="compositionally biased region" description="Polar residues" evidence="1">
    <location>
        <begin position="60"/>
        <end position="71"/>
    </location>
</feature>
<comment type="caution">
    <text evidence="2">The sequence shown here is derived from an EMBL/GenBank/DDBJ whole genome shotgun (WGS) entry which is preliminary data.</text>
</comment>
<gene>
    <name evidence="2" type="ORF">HAX54_039938</name>
</gene>